<accession>J9GLQ1</accession>
<comment type="caution">
    <text evidence="2">The sequence shown here is derived from an EMBL/GenBank/DDBJ whole genome shotgun (WGS) entry which is preliminary data.</text>
</comment>
<feature type="region of interest" description="Disordered" evidence="1">
    <location>
        <begin position="104"/>
        <end position="170"/>
    </location>
</feature>
<dbReference type="EMBL" id="AMCI01002300">
    <property type="protein sequence ID" value="EJX03103.1"/>
    <property type="molecule type" value="Genomic_DNA"/>
</dbReference>
<protein>
    <submittedName>
        <fullName evidence="2">Uncharacterized protein</fullName>
    </submittedName>
</protein>
<evidence type="ECO:0000256" key="1">
    <source>
        <dbReference type="SAM" id="MobiDB-lite"/>
    </source>
</evidence>
<organism evidence="2">
    <name type="scientific">gut metagenome</name>
    <dbReference type="NCBI Taxonomy" id="749906"/>
    <lineage>
        <taxon>unclassified sequences</taxon>
        <taxon>metagenomes</taxon>
        <taxon>organismal metagenomes</taxon>
    </lineage>
</organism>
<feature type="compositionally biased region" description="Acidic residues" evidence="1">
    <location>
        <begin position="141"/>
        <end position="156"/>
    </location>
</feature>
<dbReference type="AlphaFoldDB" id="J9GLQ1"/>
<gene>
    <name evidence="2" type="ORF">EVA_08794</name>
</gene>
<proteinExistence type="predicted"/>
<reference evidence="2" key="1">
    <citation type="journal article" date="2012" name="PLoS ONE">
        <title>Gene sets for utilization of primary and secondary nutrition supplies in the distal gut of endangered iberian lynx.</title>
        <authorList>
            <person name="Alcaide M."/>
            <person name="Messina E."/>
            <person name="Richter M."/>
            <person name="Bargiela R."/>
            <person name="Peplies J."/>
            <person name="Huws S.A."/>
            <person name="Newbold C.J."/>
            <person name="Golyshin P.N."/>
            <person name="Simon M.A."/>
            <person name="Lopez G."/>
            <person name="Yakimov M.M."/>
            <person name="Ferrer M."/>
        </authorList>
    </citation>
    <scope>NUCLEOTIDE SEQUENCE</scope>
</reference>
<feature type="compositionally biased region" description="Basic and acidic residues" evidence="1">
    <location>
        <begin position="104"/>
        <end position="120"/>
    </location>
</feature>
<evidence type="ECO:0000313" key="2">
    <source>
        <dbReference type="EMBL" id="EJX03103.1"/>
    </source>
</evidence>
<sequence>MGLQPALFIKKNKDMIKKYAVYGKVEFVMAITIANNSINVDFSGGSITSRGVIPATYTTNNPLLQKALEESSEFKVGIVRVISAIPEANDVRVARAKEEAEKARQEAALKTEEEAGKKEPSAVIESKSPEQTNVEVLQEGQPDEVQDTTDVQETESEVIASEGASQPKTTVNVTCREDAVEYLKANFGYTSSKLRSKGAVEKAAEQHGINFVGL</sequence>
<name>J9GLQ1_9ZZZZ</name>